<proteinExistence type="predicted"/>
<keyword evidence="1" id="KW-1133">Transmembrane helix</keyword>
<dbReference type="Proteomes" id="UP001156882">
    <property type="component" value="Unassembled WGS sequence"/>
</dbReference>
<keyword evidence="1" id="KW-0812">Transmembrane</keyword>
<keyword evidence="1" id="KW-0472">Membrane</keyword>
<feature type="transmembrane region" description="Helical" evidence="1">
    <location>
        <begin position="7"/>
        <end position="32"/>
    </location>
</feature>
<dbReference type="EMBL" id="BSPC01000080">
    <property type="protein sequence ID" value="GLS23677.1"/>
    <property type="molecule type" value="Genomic_DNA"/>
</dbReference>
<name>A0ABQ6CVN2_9HYPH</name>
<sequence>MFVIWPVVISMTLGVLCGSWIPLFHFVIVALVETVGSALVVWLSGHDMLTAILGLLAVGVAIQFGYVFGILGAFAVSRLWPKTQMSMVKYAPKHDTSL</sequence>
<gene>
    <name evidence="2" type="ORF">GCM10007874_66980</name>
</gene>
<dbReference type="RefSeq" id="WP_284316610.1">
    <property type="nucleotide sequence ID" value="NZ_BSPC01000080.1"/>
</dbReference>
<comment type="caution">
    <text evidence="2">The sequence shown here is derived from an EMBL/GenBank/DDBJ whole genome shotgun (WGS) entry which is preliminary data.</text>
</comment>
<evidence type="ECO:0000313" key="2">
    <source>
        <dbReference type="EMBL" id="GLS23677.1"/>
    </source>
</evidence>
<accession>A0ABQ6CVN2</accession>
<organism evidence="2 3">
    <name type="scientific">Labrys miyagiensis</name>
    <dbReference type="NCBI Taxonomy" id="346912"/>
    <lineage>
        <taxon>Bacteria</taxon>
        <taxon>Pseudomonadati</taxon>
        <taxon>Pseudomonadota</taxon>
        <taxon>Alphaproteobacteria</taxon>
        <taxon>Hyphomicrobiales</taxon>
        <taxon>Xanthobacteraceae</taxon>
        <taxon>Labrys</taxon>
    </lineage>
</organism>
<evidence type="ECO:0000313" key="3">
    <source>
        <dbReference type="Proteomes" id="UP001156882"/>
    </source>
</evidence>
<reference evidence="3" key="1">
    <citation type="journal article" date="2019" name="Int. J. Syst. Evol. Microbiol.">
        <title>The Global Catalogue of Microorganisms (GCM) 10K type strain sequencing project: providing services to taxonomists for standard genome sequencing and annotation.</title>
        <authorList>
            <consortium name="The Broad Institute Genomics Platform"/>
            <consortium name="The Broad Institute Genome Sequencing Center for Infectious Disease"/>
            <person name="Wu L."/>
            <person name="Ma J."/>
        </authorList>
    </citation>
    <scope>NUCLEOTIDE SEQUENCE [LARGE SCALE GENOMIC DNA]</scope>
    <source>
        <strain evidence="3">NBRC 101365</strain>
    </source>
</reference>
<keyword evidence="3" id="KW-1185">Reference proteome</keyword>
<protein>
    <submittedName>
        <fullName evidence="2">Uncharacterized protein</fullName>
    </submittedName>
</protein>
<evidence type="ECO:0000256" key="1">
    <source>
        <dbReference type="SAM" id="Phobius"/>
    </source>
</evidence>
<feature type="transmembrane region" description="Helical" evidence="1">
    <location>
        <begin position="52"/>
        <end position="76"/>
    </location>
</feature>